<accession>A0A2Z6DXK8</accession>
<keyword evidence="2" id="KW-1185">Reference proteome</keyword>
<protein>
    <submittedName>
        <fullName evidence="1">Uncharacterized protein</fullName>
    </submittedName>
</protein>
<organism evidence="1 2">
    <name type="scientific">Hydrogenophilus thermoluteolus</name>
    <name type="common">Pseudomonas hydrogenothermophila</name>
    <dbReference type="NCBI Taxonomy" id="297"/>
    <lineage>
        <taxon>Bacteria</taxon>
        <taxon>Pseudomonadati</taxon>
        <taxon>Pseudomonadota</taxon>
        <taxon>Hydrogenophilia</taxon>
        <taxon>Hydrogenophilales</taxon>
        <taxon>Hydrogenophilaceae</taxon>
        <taxon>Hydrogenophilus</taxon>
    </lineage>
</organism>
<dbReference type="AlphaFoldDB" id="A0A2Z6DXK8"/>
<sequence>MRRDWDKVRLILEALDEQIKDEAKRRGVALTLDAIAQIARSLIAGGG</sequence>
<dbReference type="KEGG" id="htl:HPTL_0959"/>
<evidence type="ECO:0000313" key="2">
    <source>
        <dbReference type="Proteomes" id="UP000262004"/>
    </source>
</evidence>
<proteinExistence type="predicted"/>
<evidence type="ECO:0000313" key="1">
    <source>
        <dbReference type="EMBL" id="BBD77226.1"/>
    </source>
</evidence>
<reference evidence="1 2" key="1">
    <citation type="submission" date="2018-04" db="EMBL/GenBank/DDBJ databases">
        <title>Complete genome sequence of Hydrogenophilus thermoluteolus TH-1.</title>
        <authorList>
            <person name="Arai H."/>
        </authorList>
    </citation>
    <scope>NUCLEOTIDE SEQUENCE [LARGE SCALE GENOMIC DNA]</scope>
    <source>
        <strain evidence="1 2">TH-1</strain>
    </source>
</reference>
<name>A0A2Z6DXK8_HYDTE</name>
<dbReference type="EMBL" id="AP018558">
    <property type="protein sequence ID" value="BBD77226.1"/>
    <property type="molecule type" value="Genomic_DNA"/>
</dbReference>
<dbReference type="Proteomes" id="UP000262004">
    <property type="component" value="Chromosome"/>
</dbReference>
<gene>
    <name evidence="1" type="ORF">HPTL_0959</name>
</gene>
<dbReference type="RefSeq" id="WP_170141277.1">
    <property type="nucleotide sequence ID" value="NZ_AP018558.1"/>
</dbReference>